<accession>A0A4R2PYM7</accession>
<comment type="caution">
    <text evidence="1">The sequence shown here is derived from an EMBL/GenBank/DDBJ whole genome shotgun (WGS) entry which is preliminary data.</text>
</comment>
<dbReference type="OrthoDB" id="5523400at2"/>
<evidence type="ECO:0000313" key="2">
    <source>
        <dbReference type="Proteomes" id="UP000294835"/>
    </source>
</evidence>
<gene>
    <name evidence="1" type="ORF">EV662_105109</name>
</gene>
<organism evidence="1 2">
    <name type="scientific">Rhodovulum marinum</name>
    <dbReference type="NCBI Taxonomy" id="320662"/>
    <lineage>
        <taxon>Bacteria</taxon>
        <taxon>Pseudomonadati</taxon>
        <taxon>Pseudomonadota</taxon>
        <taxon>Alphaproteobacteria</taxon>
        <taxon>Rhodobacterales</taxon>
        <taxon>Paracoccaceae</taxon>
        <taxon>Rhodovulum</taxon>
    </lineage>
</organism>
<dbReference type="EMBL" id="SLXP01000005">
    <property type="protein sequence ID" value="TCP41363.1"/>
    <property type="molecule type" value="Genomic_DNA"/>
</dbReference>
<keyword evidence="2" id="KW-1185">Reference proteome</keyword>
<name>A0A4R2PYM7_9RHOB</name>
<reference evidence="1 2" key="1">
    <citation type="submission" date="2019-03" db="EMBL/GenBank/DDBJ databases">
        <title>Genomic Encyclopedia of Type Strains, Phase IV (KMG-IV): sequencing the most valuable type-strain genomes for metagenomic binning, comparative biology and taxonomic classification.</title>
        <authorList>
            <person name="Goeker M."/>
        </authorList>
    </citation>
    <scope>NUCLEOTIDE SEQUENCE [LARGE SCALE GENOMIC DNA]</scope>
    <source>
        <strain evidence="1 2">DSM 18063</strain>
    </source>
</reference>
<protein>
    <submittedName>
        <fullName evidence="1">Uncharacterized protein</fullName>
    </submittedName>
</protein>
<dbReference type="Proteomes" id="UP000294835">
    <property type="component" value="Unassembled WGS sequence"/>
</dbReference>
<proteinExistence type="predicted"/>
<dbReference type="AlphaFoldDB" id="A0A4R2PYM7"/>
<evidence type="ECO:0000313" key="1">
    <source>
        <dbReference type="EMBL" id="TCP41363.1"/>
    </source>
</evidence>
<sequence length="792" mass="87414">MSRRKAAGLDINGWRDHVARNWTTFPGEDERIGGVHVRAAGPLGSVVRIGDERTGRWIGGFPADIAPHGLGGGWGAIGDESRRIQLRALLEGVSGGPQQLAAAFSDLARGAAHTVLAIEDSPETTETLQERLLAGLSQARMRNAALVWRTVLGILYAIDAGMIEEECTVGIVSHASSGLSVQKLRVRRAGTLRDVLAPERRNAAQMLGCSIGLRDLVERVRHRVIGDNGGNGRAANLAMARTVGRLALGLRCDREILRLPNGDWEEIALAGAGDLPAFTMDGPFPSLGDCDQVFLETIAEGDVRSHLATLITDLKIGDLQTLPPDAVAKGALVAACRMSDGDPVYFDFLPRISTIVSSNGRAQNFDLIDESETLEAGHIYRSPRPAVFAIPKGVDEIPVYLRKDAAPHPRKALVKLDVALKKETPVSVWVEQKPAAGRARIVLEVPSLARSITIDWENAEDDERAWDDIITALETPPPAFPDRLVLKCGMHPWRDSSGAPGMFTLLDQMESNGVSDWEPYARKAAARPYQEYCVSSDGHLPAEVSDDAVRQLDMLTHAALTVTAERLTSRPAQGIRDNAALKFLTWQFRRCPTEVSEWLATCIENHAGTIGTHPFIWHQSNWVLIYQGFSRTVRDAALEERVLRAVLRRGIERWSYRAESACVALMLSRSETAPMLLERQDVDEIGQRAVIEFREELGGHYTRFNYAPFLVGGLLRWRLKEPRALLTGNDTLADSLFEVIEAARQDLMSRRRVDEAFARRREKYVPILDDLLKYLRGEGGNPNLLLDLYDAY</sequence>
<dbReference type="RefSeq" id="WP_132461935.1">
    <property type="nucleotide sequence ID" value="NZ_SLXP01000005.1"/>
</dbReference>